<evidence type="ECO:0008006" key="5">
    <source>
        <dbReference type="Google" id="ProtNLM"/>
    </source>
</evidence>
<dbReference type="Proteomes" id="UP000504636">
    <property type="component" value="Unplaced"/>
</dbReference>
<dbReference type="GeneID" id="54460747"/>
<protein>
    <recommendedName>
        <fullName evidence="5">Secreted protein</fullName>
    </recommendedName>
</protein>
<keyword evidence="1" id="KW-0732">Signal</keyword>
<organism evidence="2">
    <name type="scientific">Mytilinidion resinicola</name>
    <dbReference type="NCBI Taxonomy" id="574789"/>
    <lineage>
        <taxon>Eukaryota</taxon>
        <taxon>Fungi</taxon>
        <taxon>Dikarya</taxon>
        <taxon>Ascomycota</taxon>
        <taxon>Pezizomycotina</taxon>
        <taxon>Dothideomycetes</taxon>
        <taxon>Pleosporomycetidae</taxon>
        <taxon>Mytilinidiales</taxon>
        <taxon>Mytilinidiaceae</taxon>
        <taxon>Mytilinidion</taxon>
    </lineage>
</organism>
<proteinExistence type="predicted"/>
<reference evidence="2 4" key="1">
    <citation type="journal article" date="2020" name="Stud. Mycol.">
        <title>101 Dothideomycetes genomes: a test case for predicting lifestyles and emergence of pathogens.</title>
        <authorList>
            <person name="Haridas S."/>
            <person name="Albert R."/>
            <person name="Binder M."/>
            <person name="Bloem J."/>
            <person name="Labutti K."/>
            <person name="Salamov A."/>
            <person name="Andreopoulos B."/>
            <person name="Baker S."/>
            <person name="Barry K."/>
            <person name="Bills G."/>
            <person name="Bluhm B."/>
            <person name="Cannon C."/>
            <person name="Castanera R."/>
            <person name="Culley D."/>
            <person name="Daum C."/>
            <person name="Ezra D."/>
            <person name="Gonzalez J."/>
            <person name="Henrissat B."/>
            <person name="Kuo A."/>
            <person name="Liang C."/>
            <person name="Lipzen A."/>
            <person name="Lutzoni F."/>
            <person name="Magnuson J."/>
            <person name="Mondo S."/>
            <person name="Nolan M."/>
            <person name="Ohm R."/>
            <person name="Pangilinan J."/>
            <person name="Park H.-J."/>
            <person name="Ramirez L."/>
            <person name="Alfaro M."/>
            <person name="Sun H."/>
            <person name="Tritt A."/>
            <person name="Yoshinaga Y."/>
            <person name="Zwiers L.-H."/>
            <person name="Turgeon B."/>
            <person name="Goodwin S."/>
            <person name="Spatafora J."/>
            <person name="Crous P."/>
            <person name="Grigoriev I."/>
        </authorList>
    </citation>
    <scope>NUCLEOTIDE SEQUENCE</scope>
    <source>
        <strain evidence="2 4">CBS 304.34</strain>
    </source>
</reference>
<evidence type="ECO:0000313" key="4">
    <source>
        <dbReference type="RefSeq" id="XP_033578212.1"/>
    </source>
</evidence>
<feature type="chain" id="PRO_5044629319" description="Secreted protein" evidence="1">
    <location>
        <begin position="21"/>
        <end position="106"/>
    </location>
</feature>
<evidence type="ECO:0000256" key="1">
    <source>
        <dbReference type="SAM" id="SignalP"/>
    </source>
</evidence>
<accession>A0A6A6YRR6</accession>
<dbReference type="RefSeq" id="XP_033578212.1">
    <property type="nucleotide sequence ID" value="XM_033719854.1"/>
</dbReference>
<dbReference type="AlphaFoldDB" id="A0A6A6YRR6"/>
<dbReference type="EMBL" id="MU003699">
    <property type="protein sequence ID" value="KAF2811248.1"/>
    <property type="molecule type" value="Genomic_DNA"/>
</dbReference>
<sequence length="106" mass="11480">MKRLACICSALLFLLDTSLLRQLHSSRHISCRGCSIILVLLLDELPNSDLVRPTSSLHHSPPHSSSIEALRANIEQIESLALAQVIDPNLTLARGSTTSTARGQAN</sequence>
<evidence type="ECO:0000313" key="3">
    <source>
        <dbReference type="Proteomes" id="UP000504636"/>
    </source>
</evidence>
<keyword evidence="3" id="KW-1185">Reference proteome</keyword>
<reference evidence="4" key="2">
    <citation type="submission" date="2020-04" db="EMBL/GenBank/DDBJ databases">
        <authorList>
            <consortium name="NCBI Genome Project"/>
        </authorList>
    </citation>
    <scope>NUCLEOTIDE SEQUENCE</scope>
    <source>
        <strain evidence="4">CBS 304.34</strain>
    </source>
</reference>
<name>A0A6A6YRR6_9PEZI</name>
<reference evidence="4" key="3">
    <citation type="submission" date="2025-04" db="UniProtKB">
        <authorList>
            <consortium name="RefSeq"/>
        </authorList>
    </citation>
    <scope>IDENTIFICATION</scope>
    <source>
        <strain evidence="4">CBS 304.34</strain>
    </source>
</reference>
<feature type="signal peptide" evidence="1">
    <location>
        <begin position="1"/>
        <end position="20"/>
    </location>
</feature>
<evidence type="ECO:0000313" key="2">
    <source>
        <dbReference type="EMBL" id="KAF2811248.1"/>
    </source>
</evidence>
<gene>
    <name evidence="2 4" type="ORF">BDZ99DRAFT_462492</name>
</gene>